<organism evidence="2 3">
    <name type="scientific">Corynebacterium flavescens</name>
    <dbReference type="NCBI Taxonomy" id="28028"/>
    <lineage>
        <taxon>Bacteria</taxon>
        <taxon>Bacillati</taxon>
        <taxon>Actinomycetota</taxon>
        <taxon>Actinomycetes</taxon>
        <taxon>Mycobacteriales</taxon>
        <taxon>Corynebacteriaceae</taxon>
        <taxon>Corynebacterium</taxon>
    </lineage>
</organism>
<comment type="caution">
    <text evidence="2">The sequence shown here is derived from an EMBL/GenBank/DDBJ whole genome shotgun (WGS) entry which is preliminary data.</text>
</comment>
<evidence type="ECO:0000313" key="3">
    <source>
        <dbReference type="Proteomes" id="UP000315353"/>
    </source>
</evidence>
<dbReference type="PANTHER" id="PTHR30137:SF15">
    <property type="entry name" value="BLL6902 PROTEIN"/>
    <property type="match status" value="1"/>
</dbReference>
<dbReference type="InterPro" id="IPR036661">
    <property type="entry name" value="Luciferase-like_sf"/>
</dbReference>
<dbReference type="AlphaFoldDB" id="A0AB73B852"/>
<sequence length="368" mass="39376">MLFVVASPLLRRVIMRAFGFLSFGHYAFGGQRAPNAQDIAKLHLDLAQAADEIGVNNASLRVHHFVPQSSAPMPLLGAIAGSTSHIEVGTGVIDMRYENPLYLAEEAASLYDISGGRVALGVSRGAPEVALRGWEAFGYKAKAPNGADLARANFEKFMGAIAGHGQATAAPLEDQYPNMYQPGSALPTFPHSPGLSRKVFWGSGTHSSAAQAAQDGVNLMSSTLVSETSSDTLGEVQLQQINHYRQAWREAGHDWTPRISVSRSIFPIIDGTDQRLFGMQGSDSDQVGYLPDVGASIFGRTYAAEPDKLIEQLRADPAVMAADTLLITVPTTMGLDVNTRILENFATHVAPALGWQPNTEGPVTGYDV</sequence>
<name>A0AB73B852_CORFL</name>
<dbReference type="GO" id="GO:0005829">
    <property type="term" value="C:cytosol"/>
    <property type="evidence" value="ECO:0007669"/>
    <property type="project" value="TreeGrafter"/>
</dbReference>
<dbReference type="SUPFAM" id="SSF51679">
    <property type="entry name" value="Bacterial luciferase-like"/>
    <property type="match status" value="1"/>
</dbReference>
<dbReference type="Pfam" id="PF00296">
    <property type="entry name" value="Bac_luciferase"/>
    <property type="match status" value="1"/>
</dbReference>
<gene>
    <name evidence="2" type="ORF">CFL01nite_13990</name>
</gene>
<accession>A0AB73B852</accession>
<reference evidence="2 3" key="1">
    <citation type="submission" date="2019-06" db="EMBL/GenBank/DDBJ databases">
        <title>Whole genome shotgun sequence of Corynebacterium flavescens NBRC 14136.</title>
        <authorList>
            <person name="Hosoyama A."/>
            <person name="Uohara A."/>
            <person name="Ohji S."/>
            <person name="Ichikawa N."/>
        </authorList>
    </citation>
    <scope>NUCLEOTIDE SEQUENCE [LARGE SCALE GENOMIC DNA]</scope>
    <source>
        <strain evidence="2 3">NBRC 14136</strain>
    </source>
</reference>
<dbReference type="Proteomes" id="UP000315353">
    <property type="component" value="Unassembled WGS sequence"/>
</dbReference>
<dbReference type="GO" id="GO:0004497">
    <property type="term" value="F:monooxygenase activity"/>
    <property type="evidence" value="ECO:0007669"/>
    <property type="project" value="UniProtKB-KW"/>
</dbReference>
<dbReference type="InterPro" id="IPR050766">
    <property type="entry name" value="Bact_Lucif_Oxidored"/>
</dbReference>
<keyword evidence="2" id="KW-0560">Oxidoreductase</keyword>
<dbReference type="GO" id="GO:0016705">
    <property type="term" value="F:oxidoreductase activity, acting on paired donors, with incorporation or reduction of molecular oxygen"/>
    <property type="evidence" value="ECO:0007669"/>
    <property type="project" value="InterPro"/>
</dbReference>
<protein>
    <submittedName>
        <fullName evidence="2">Alkanal monooxygenase</fullName>
    </submittedName>
</protein>
<feature type="domain" description="Luciferase-like" evidence="1">
    <location>
        <begin position="23"/>
        <end position="274"/>
    </location>
</feature>
<dbReference type="EMBL" id="BJNB01000019">
    <property type="protein sequence ID" value="GEB97904.1"/>
    <property type="molecule type" value="Genomic_DNA"/>
</dbReference>
<dbReference type="InterPro" id="IPR011251">
    <property type="entry name" value="Luciferase-like_dom"/>
</dbReference>
<dbReference type="Gene3D" id="3.20.20.30">
    <property type="entry name" value="Luciferase-like domain"/>
    <property type="match status" value="1"/>
</dbReference>
<evidence type="ECO:0000313" key="2">
    <source>
        <dbReference type="EMBL" id="GEB97904.1"/>
    </source>
</evidence>
<evidence type="ECO:0000259" key="1">
    <source>
        <dbReference type="Pfam" id="PF00296"/>
    </source>
</evidence>
<proteinExistence type="predicted"/>
<keyword evidence="2" id="KW-0503">Monooxygenase</keyword>
<dbReference type="PANTHER" id="PTHR30137">
    <property type="entry name" value="LUCIFERASE-LIKE MONOOXYGENASE"/>
    <property type="match status" value="1"/>
</dbReference>